<evidence type="ECO:0000313" key="3">
    <source>
        <dbReference type="Proteomes" id="UP001528040"/>
    </source>
</evidence>
<dbReference type="InterPro" id="IPR022742">
    <property type="entry name" value="Hydrolase_4"/>
</dbReference>
<dbReference type="SUPFAM" id="SSF53474">
    <property type="entry name" value="alpha/beta-Hydrolases"/>
    <property type="match status" value="1"/>
</dbReference>
<organism evidence="2 3">
    <name type="scientific">Aliiroseovarius salicola</name>
    <dbReference type="NCBI Taxonomy" id="3009082"/>
    <lineage>
        <taxon>Bacteria</taxon>
        <taxon>Pseudomonadati</taxon>
        <taxon>Pseudomonadota</taxon>
        <taxon>Alphaproteobacteria</taxon>
        <taxon>Rhodobacterales</taxon>
        <taxon>Paracoccaceae</taxon>
        <taxon>Aliiroseovarius</taxon>
    </lineage>
</organism>
<dbReference type="Pfam" id="PF12146">
    <property type="entry name" value="Hydrolase_4"/>
    <property type="match status" value="1"/>
</dbReference>
<sequence>MNNEVVIPGPAELRGSWYPARAPRAVAVLHGATAVPHRFYRHFAKWLATEQSVSCLTYDYRDFGASTKGHIRHATASLADWGIADQQAARDWVSVRSKGLPIWVIGHSLGGLMLARQTRTEEISHIIAVCSGPVHTCDHPWPHQALVRALWFGIGPMSMAALGYVPGRLSGLGSDLPGPVFRQLKHWCTTRGFDLSEPDLPQPRPTGLACPLRTVGVSDDASVPPPVVSRLAERYPFCPHEHVVLKPEIFGLEKVGHTAIFSRRNAAMWPTVIGANPSVPFGSG</sequence>
<evidence type="ECO:0000259" key="1">
    <source>
        <dbReference type="Pfam" id="PF12146"/>
    </source>
</evidence>
<gene>
    <name evidence="2" type="ORF">O2N63_03805</name>
</gene>
<evidence type="ECO:0000313" key="2">
    <source>
        <dbReference type="EMBL" id="MDA5093204.1"/>
    </source>
</evidence>
<reference evidence="2 3" key="1">
    <citation type="submission" date="2023-01" db="EMBL/GenBank/DDBJ databases">
        <authorList>
            <person name="Yoon J.-W."/>
        </authorList>
    </citation>
    <scope>NUCLEOTIDE SEQUENCE [LARGE SCALE GENOMIC DNA]</scope>
    <source>
        <strain evidence="2 3">KMU-50</strain>
    </source>
</reference>
<keyword evidence="3" id="KW-1185">Reference proteome</keyword>
<comment type="caution">
    <text evidence="2">The sequence shown here is derived from an EMBL/GenBank/DDBJ whole genome shotgun (WGS) entry which is preliminary data.</text>
</comment>
<name>A0ABT4VY75_9RHOB</name>
<dbReference type="EMBL" id="JAQIIO010000002">
    <property type="protein sequence ID" value="MDA5093204.1"/>
    <property type="molecule type" value="Genomic_DNA"/>
</dbReference>
<proteinExistence type="predicted"/>
<feature type="domain" description="Serine aminopeptidase S33" evidence="1">
    <location>
        <begin position="24"/>
        <end position="151"/>
    </location>
</feature>
<accession>A0ABT4VY75</accession>
<dbReference type="InterPro" id="IPR017208">
    <property type="entry name" value="UCP037442_abhydr"/>
</dbReference>
<dbReference type="Gene3D" id="3.40.50.1820">
    <property type="entry name" value="alpha/beta hydrolase"/>
    <property type="match status" value="1"/>
</dbReference>
<dbReference type="Proteomes" id="UP001528040">
    <property type="component" value="Unassembled WGS sequence"/>
</dbReference>
<dbReference type="InterPro" id="IPR029058">
    <property type="entry name" value="AB_hydrolase_fold"/>
</dbReference>
<dbReference type="RefSeq" id="WP_271052887.1">
    <property type="nucleotide sequence ID" value="NZ_JAQIIO010000002.1"/>
</dbReference>
<protein>
    <submittedName>
        <fullName evidence="2">Alpha/beta fold hydrolase</fullName>
    </submittedName>
</protein>
<dbReference type="GO" id="GO:0016787">
    <property type="term" value="F:hydrolase activity"/>
    <property type="evidence" value="ECO:0007669"/>
    <property type="project" value="UniProtKB-KW"/>
</dbReference>
<dbReference type="PIRSF" id="PIRSF037442">
    <property type="entry name" value="UCP037442_abhydr"/>
    <property type="match status" value="1"/>
</dbReference>
<keyword evidence="2" id="KW-0378">Hydrolase</keyword>